<comment type="similarity">
    <text evidence="1">Belongs to the LysR transcriptional regulatory family.</text>
</comment>
<dbReference type="PROSITE" id="PS50931">
    <property type="entry name" value="HTH_LYSR"/>
    <property type="match status" value="2"/>
</dbReference>
<comment type="caution">
    <text evidence="6">The sequence shown here is derived from an EMBL/GenBank/DDBJ whole genome shotgun (WGS) entry which is preliminary data.</text>
</comment>
<protein>
    <submittedName>
        <fullName evidence="6">LysR family transcriptional regulator</fullName>
    </submittedName>
</protein>
<dbReference type="Gene3D" id="1.10.10.10">
    <property type="entry name" value="Winged helix-like DNA-binding domain superfamily/Winged helix DNA-binding domain"/>
    <property type="match status" value="2"/>
</dbReference>
<evidence type="ECO:0000256" key="1">
    <source>
        <dbReference type="ARBA" id="ARBA00009437"/>
    </source>
</evidence>
<feature type="domain" description="HTH lysR-type" evidence="5">
    <location>
        <begin position="358"/>
        <end position="415"/>
    </location>
</feature>
<organism evidence="6 7">
    <name type="scientific">Enterocloster hominis</name>
    <name type="common">ex Hitch et al. 2024</name>
    <dbReference type="NCBI Taxonomy" id="1917870"/>
    <lineage>
        <taxon>Bacteria</taxon>
        <taxon>Bacillati</taxon>
        <taxon>Bacillota</taxon>
        <taxon>Clostridia</taxon>
        <taxon>Lachnospirales</taxon>
        <taxon>Lachnospiraceae</taxon>
        <taxon>Enterocloster</taxon>
    </lineage>
</organism>
<dbReference type="InterPro" id="IPR005119">
    <property type="entry name" value="LysR_subst-bd"/>
</dbReference>
<dbReference type="InterPro" id="IPR036390">
    <property type="entry name" value="WH_DNA-bd_sf"/>
</dbReference>
<dbReference type="EMBL" id="JBBMFM010000107">
    <property type="protein sequence ID" value="MEQ2427474.1"/>
    <property type="molecule type" value="Genomic_DNA"/>
</dbReference>
<dbReference type="CDD" id="cd05466">
    <property type="entry name" value="PBP2_LTTR_substrate"/>
    <property type="match status" value="1"/>
</dbReference>
<name>A0ABV1DAU1_9FIRM</name>
<dbReference type="InterPro" id="IPR050950">
    <property type="entry name" value="HTH-type_LysR_regulators"/>
</dbReference>
<dbReference type="Gene3D" id="3.40.190.290">
    <property type="match status" value="2"/>
</dbReference>
<dbReference type="RefSeq" id="WP_083795219.1">
    <property type="nucleotide sequence ID" value="NZ_JBBMFM010000107.1"/>
</dbReference>
<proteinExistence type="inferred from homology"/>
<dbReference type="SUPFAM" id="SSF53850">
    <property type="entry name" value="Periplasmic binding protein-like II"/>
    <property type="match status" value="2"/>
</dbReference>
<keyword evidence="4" id="KW-0804">Transcription</keyword>
<dbReference type="SUPFAM" id="SSF46785">
    <property type="entry name" value="Winged helix' DNA-binding domain"/>
    <property type="match status" value="2"/>
</dbReference>
<evidence type="ECO:0000256" key="2">
    <source>
        <dbReference type="ARBA" id="ARBA00023015"/>
    </source>
</evidence>
<gene>
    <name evidence="6" type="ORF">WMQ36_21125</name>
</gene>
<evidence type="ECO:0000259" key="5">
    <source>
        <dbReference type="PROSITE" id="PS50931"/>
    </source>
</evidence>
<reference evidence="6 7" key="1">
    <citation type="submission" date="2024-03" db="EMBL/GenBank/DDBJ databases">
        <title>Human intestinal bacterial collection.</title>
        <authorList>
            <person name="Pauvert C."/>
            <person name="Hitch T.C.A."/>
            <person name="Clavel T."/>
        </authorList>
    </citation>
    <scope>NUCLEOTIDE SEQUENCE [LARGE SCALE GENOMIC DNA]</scope>
    <source>
        <strain evidence="6 7">CLA-SR-H021</strain>
    </source>
</reference>
<dbReference type="InterPro" id="IPR000847">
    <property type="entry name" value="LysR_HTH_N"/>
</dbReference>
<dbReference type="Pfam" id="PF03466">
    <property type="entry name" value="LysR_substrate"/>
    <property type="match status" value="2"/>
</dbReference>
<sequence>MMEINPAHAVTDRKEAAMTTRQLYYLVTIADLGSLSSAAQVLGISQPALSKFLTEYEASLGFLIFLRYHRHLTPTSVGRYVIDCAQKILDEQTRMLQMLRAVTDSNHARIRLATAPNRGAIIYSRIYNQFSHRYPDISLTLTELYARDQPGAILHGQIDLAIGSGRDSDKVTDLPIAYEELLVSLPVSHPLATAEKIRLSDLRDTPFVLQGPRHSIRILAEELFQEAGFSPVVTFESNDVILVDSMLHQAVGVGLVSQAHVFPCEELVYRSLDPPIHQTLHIRYPLGHTLTEPERYLAGLLIHERLSDSRYKAIPSAGAEELLRMVDQDSQPAADVISPSQAAIRAHTAHYTAPELNLNTQLLKYVIAIVDEKSLTRAAEKYFLTQPALSRHLHNVEGMLCAQLFTRVHNRLKPTNAGKVFVNFARNILQIEAEMTAHIHAYQTGHGGGIYLHCDPGLSGILHSQVADSFSKLHPDVNLYIIESGRETAQEALLNASADFGLYFSCEEEHPILDSRILDEDELVYCFGTEDELVCCFGTEDELVRCFGTEDCPDPVQDIRVPIPVSTAMQPRRIMLAPQDSALRMEQDRLLGEWPGRPGAVVCEARPDILRTLSVCGAAATILPARSLGQEALSRCRSFEEPQNYYLLLVHHPGRNLPAFVKDLVRLLNDTFETYFSNHDQ</sequence>
<evidence type="ECO:0000313" key="7">
    <source>
        <dbReference type="Proteomes" id="UP001454086"/>
    </source>
</evidence>
<dbReference type="PANTHER" id="PTHR30419">
    <property type="entry name" value="HTH-TYPE TRANSCRIPTIONAL REGULATOR YBHD"/>
    <property type="match status" value="1"/>
</dbReference>
<dbReference type="Pfam" id="PF00126">
    <property type="entry name" value="HTH_1"/>
    <property type="match status" value="2"/>
</dbReference>
<evidence type="ECO:0000256" key="3">
    <source>
        <dbReference type="ARBA" id="ARBA00023125"/>
    </source>
</evidence>
<dbReference type="InterPro" id="IPR036388">
    <property type="entry name" value="WH-like_DNA-bd_sf"/>
</dbReference>
<feature type="domain" description="HTH lysR-type" evidence="5">
    <location>
        <begin position="18"/>
        <end position="75"/>
    </location>
</feature>
<accession>A0ABV1DAU1</accession>
<evidence type="ECO:0000313" key="6">
    <source>
        <dbReference type="EMBL" id="MEQ2427474.1"/>
    </source>
</evidence>
<keyword evidence="3" id="KW-0238">DNA-binding</keyword>
<keyword evidence="7" id="KW-1185">Reference proteome</keyword>
<keyword evidence="2" id="KW-0805">Transcription regulation</keyword>
<evidence type="ECO:0000256" key="4">
    <source>
        <dbReference type="ARBA" id="ARBA00023163"/>
    </source>
</evidence>
<dbReference type="Proteomes" id="UP001454086">
    <property type="component" value="Unassembled WGS sequence"/>
</dbReference>